<dbReference type="SUPFAM" id="SSF55008">
    <property type="entry name" value="HMA, heavy metal-associated domain"/>
    <property type="match status" value="1"/>
</dbReference>
<gene>
    <name evidence="2" type="ORF">MNBD_GAMMA18-1669</name>
</gene>
<feature type="domain" description="HMA" evidence="1">
    <location>
        <begin position="5"/>
        <end position="55"/>
    </location>
</feature>
<proteinExistence type="predicted"/>
<sequence>MAELLTVANVKCQSCVNNIISGLLARDEVMEVEVEPTTGTVIISGDHLDRADLARCLNALGYPEVAE</sequence>
<protein>
    <recommendedName>
        <fullName evidence="1">HMA domain-containing protein</fullName>
    </recommendedName>
</protein>
<dbReference type="EMBL" id="UOFP01000285">
    <property type="protein sequence ID" value="VAW89685.1"/>
    <property type="molecule type" value="Genomic_DNA"/>
</dbReference>
<dbReference type="GO" id="GO:0046872">
    <property type="term" value="F:metal ion binding"/>
    <property type="evidence" value="ECO:0007669"/>
    <property type="project" value="InterPro"/>
</dbReference>
<name>A0A3B0Z8E1_9ZZZZ</name>
<dbReference type="CDD" id="cd00371">
    <property type="entry name" value="HMA"/>
    <property type="match status" value="1"/>
</dbReference>
<dbReference type="InterPro" id="IPR036163">
    <property type="entry name" value="HMA_dom_sf"/>
</dbReference>
<organism evidence="2">
    <name type="scientific">hydrothermal vent metagenome</name>
    <dbReference type="NCBI Taxonomy" id="652676"/>
    <lineage>
        <taxon>unclassified sequences</taxon>
        <taxon>metagenomes</taxon>
        <taxon>ecological metagenomes</taxon>
    </lineage>
</organism>
<reference evidence="2" key="1">
    <citation type="submission" date="2018-06" db="EMBL/GenBank/DDBJ databases">
        <authorList>
            <person name="Zhirakovskaya E."/>
        </authorList>
    </citation>
    <scope>NUCLEOTIDE SEQUENCE</scope>
</reference>
<dbReference type="Pfam" id="PF00403">
    <property type="entry name" value="HMA"/>
    <property type="match status" value="1"/>
</dbReference>
<dbReference type="Gene3D" id="3.30.70.100">
    <property type="match status" value="1"/>
</dbReference>
<dbReference type="AlphaFoldDB" id="A0A3B0Z8E1"/>
<evidence type="ECO:0000313" key="2">
    <source>
        <dbReference type="EMBL" id="VAW89685.1"/>
    </source>
</evidence>
<accession>A0A3B0Z8E1</accession>
<evidence type="ECO:0000259" key="1">
    <source>
        <dbReference type="Pfam" id="PF00403"/>
    </source>
</evidence>
<dbReference type="InterPro" id="IPR006121">
    <property type="entry name" value="HMA_dom"/>
</dbReference>